<comment type="caution">
    <text evidence="7">The sequence shown here is derived from an EMBL/GenBank/DDBJ whole genome shotgun (WGS) entry which is preliminary data.</text>
</comment>
<keyword evidence="3" id="KW-1003">Cell membrane</keyword>
<dbReference type="AlphaFoldDB" id="A0A934SL81"/>
<comment type="subcellular location">
    <subcellularLocation>
        <location evidence="1">Cell membrane</location>
        <topology evidence="1">Peripheral membrane protein</topology>
    </subcellularLocation>
</comment>
<organism evidence="7 8">
    <name type="scientific">Lacisediminihabitans changchengi</name>
    <dbReference type="NCBI Taxonomy" id="2787634"/>
    <lineage>
        <taxon>Bacteria</taxon>
        <taxon>Bacillati</taxon>
        <taxon>Actinomycetota</taxon>
        <taxon>Actinomycetes</taxon>
        <taxon>Micrococcales</taxon>
        <taxon>Microbacteriaceae</taxon>
        <taxon>Lacisediminihabitans</taxon>
    </lineage>
</organism>
<dbReference type="PANTHER" id="PTHR37316:SF3">
    <property type="entry name" value="TEICHOIC ACID GLYCEROL-PHOSPHATE TRANSFERASE"/>
    <property type="match status" value="1"/>
</dbReference>
<evidence type="ECO:0000256" key="3">
    <source>
        <dbReference type="ARBA" id="ARBA00022475"/>
    </source>
</evidence>
<dbReference type="InterPro" id="IPR051612">
    <property type="entry name" value="Teichoic_Acid_Biosynth"/>
</dbReference>
<gene>
    <name evidence="7" type="ORF">IV501_07025</name>
</gene>
<dbReference type="Gene3D" id="3.40.50.12580">
    <property type="match status" value="1"/>
</dbReference>
<dbReference type="InterPro" id="IPR043149">
    <property type="entry name" value="TagF_N"/>
</dbReference>
<dbReference type="Gene3D" id="3.40.50.11820">
    <property type="match status" value="1"/>
</dbReference>
<dbReference type="EMBL" id="JAEPES010000002">
    <property type="protein sequence ID" value="MBK4347381.1"/>
    <property type="molecule type" value="Genomic_DNA"/>
</dbReference>
<dbReference type="InterPro" id="IPR043148">
    <property type="entry name" value="TagF_C"/>
</dbReference>
<dbReference type="Proteomes" id="UP000636458">
    <property type="component" value="Unassembled WGS sequence"/>
</dbReference>
<keyword evidence="8" id="KW-1185">Reference proteome</keyword>
<evidence type="ECO:0000313" key="8">
    <source>
        <dbReference type="Proteomes" id="UP000636458"/>
    </source>
</evidence>
<dbReference type="SUPFAM" id="SSF53756">
    <property type="entry name" value="UDP-Glycosyltransferase/glycogen phosphorylase"/>
    <property type="match status" value="1"/>
</dbReference>
<evidence type="ECO:0000256" key="2">
    <source>
        <dbReference type="ARBA" id="ARBA00010488"/>
    </source>
</evidence>
<protein>
    <submittedName>
        <fullName evidence="7">CDP-glycerol glycerophosphotransferase family protein</fullName>
    </submittedName>
</protein>
<dbReference type="Pfam" id="PF04464">
    <property type="entry name" value="Glyphos_transf"/>
    <property type="match status" value="1"/>
</dbReference>
<dbReference type="GO" id="GO:0047355">
    <property type="term" value="F:CDP-glycerol glycerophosphotransferase activity"/>
    <property type="evidence" value="ECO:0007669"/>
    <property type="project" value="InterPro"/>
</dbReference>
<comment type="similarity">
    <text evidence="2">Belongs to the CDP-glycerol glycerophosphotransferase family.</text>
</comment>
<proteinExistence type="inferred from homology"/>
<dbReference type="RefSeq" id="WP_200555737.1">
    <property type="nucleotide sequence ID" value="NZ_JAEPES010000002.1"/>
</dbReference>
<dbReference type="InterPro" id="IPR007554">
    <property type="entry name" value="Glycerophosphate_synth"/>
</dbReference>
<accession>A0A934SL81</accession>
<keyword evidence="6" id="KW-0472">Membrane</keyword>
<evidence type="ECO:0000256" key="1">
    <source>
        <dbReference type="ARBA" id="ARBA00004202"/>
    </source>
</evidence>
<evidence type="ECO:0000256" key="6">
    <source>
        <dbReference type="ARBA" id="ARBA00023136"/>
    </source>
</evidence>
<evidence type="ECO:0000313" key="7">
    <source>
        <dbReference type="EMBL" id="MBK4347381.1"/>
    </source>
</evidence>
<keyword evidence="5" id="KW-0777">Teichoic acid biosynthesis</keyword>
<name>A0A934SL81_9MICO</name>
<evidence type="ECO:0000256" key="4">
    <source>
        <dbReference type="ARBA" id="ARBA00022679"/>
    </source>
</evidence>
<dbReference type="GO" id="GO:0019350">
    <property type="term" value="P:teichoic acid biosynthetic process"/>
    <property type="evidence" value="ECO:0007669"/>
    <property type="project" value="UniProtKB-KW"/>
</dbReference>
<sequence length="412" mass="44687">MPRFTFSAGNARKLLALPLYALGAIAAAVVPRRLDAWVFGSGPGIGEGALELFRYVRAEHPSIRAIWLAKDETDVAVAAGLGIRSVVKTSARGLLATLRAEVIVVTHGFGDANRYGTRGAFVVQLWHGIPLKLIQLDSPATLSLGIPGAGRLRGPLRRFYRRGFAGISLMPAASELSAQRLRTAFGLPESRVVVTGDPRDDVLARPTPARDELFSRLGVADHGQRTVLFAPTWRDGEPDPGAPTAAEWQSIVGFLDASDALLVVRPHHLGVGDYAAGPLASPRVRMLGAELQTDITPLLPAFDTLITDYSSIAFDYSLTGGPIFYFAPDQETYTTSRGLYEPYRRYSGGREVRSWTALLGQLERFAADADWAADVLAHTAEIAARHFEFHDGENTARVFEAIRLSTRREGNG</sequence>
<evidence type="ECO:0000256" key="5">
    <source>
        <dbReference type="ARBA" id="ARBA00022944"/>
    </source>
</evidence>
<keyword evidence="4" id="KW-0808">Transferase</keyword>
<reference evidence="7" key="1">
    <citation type="submission" date="2021-01" db="EMBL/GenBank/DDBJ databases">
        <title>Lacisediminihabitans sp. nov. strain G11-30, isolated from Antarctic Soil.</title>
        <authorList>
            <person name="Li J."/>
        </authorList>
    </citation>
    <scope>NUCLEOTIDE SEQUENCE</scope>
    <source>
        <strain evidence="7">G11-30</strain>
    </source>
</reference>
<dbReference type="PANTHER" id="PTHR37316">
    <property type="entry name" value="TEICHOIC ACID GLYCEROL-PHOSPHATE PRIMASE"/>
    <property type="match status" value="1"/>
</dbReference>
<dbReference type="GO" id="GO:0005886">
    <property type="term" value="C:plasma membrane"/>
    <property type="evidence" value="ECO:0007669"/>
    <property type="project" value="UniProtKB-SubCell"/>
</dbReference>